<evidence type="ECO:0000313" key="2">
    <source>
        <dbReference type="Proteomes" id="UP001595191"/>
    </source>
</evidence>
<protein>
    <submittedName>
        <fullName evidence="1">DUF4337 domain-containing protein</fullName>
    </submittedName>
</protein>
<organism evidence="1 2">
    <name type="scientific">Meishania litoralis</name>
    <dbReference type="NCBI Taxonomy" id="3434685"/>
    <lineage>
        <taxon>Bacteria</taxon>
        <taxon>Pseudomonadati</taxon>
        <taxon>Bacteroidota</taxon>
        <taxon>Flavobacteriia</taxon>
        <taxon>Flavobacteriales</taxon>
        <taxon>Flavobacteriaceae</taxon>
        <taxon>Meishania</taxon>
    </lineage>
</organism>
<dbReference type="Proteomes" id="UP001595191">
    <property type="component" value="Unassembled WGS sequence"/>
</dbReference>
<dbReference type="EMBL" id="JBHFPV010000002">
    <property type="protein sequence ID" value="MFH6604254.1"/>
    <property type="molecule type" value="Genomic_DNA"/>
</dbReference>
<comment type="caution">
    <text evidence="1">The sequence shown here is derived from an EMBL/GenBank/DDBJ whole genome shotgun (WGS) entry which is preliminary data.</text>
</comment>
<sequence>MTSEHKQKSELPKNEMVEVSVASERAEAVGGVLIAFFAALMAISQMVNGELEEEMMIAHNKVVNYSSWYQSKSIKESLKESELDYLQALLNTGMVVEDKQASILEQVEETKGLIQKYGAEKFEILEGSANIPKTQWVQDLDGELGKIVGVKEWEQLADDYDNATKRFDLGMLFFQISIVLGAVCIIIYDNPKLQKSFITLMIVFGIVGIVMSIYGYMLAP</sequence>
<reference evidence="1" key="1">
    <citation type="submission" date="2024-09" db="EMBL/GenBank/DDBJ databases">
        <authorList>
            <person name="Liu J."/>
        </authorList>
    </citation>
    <scope>NUCLEOTIDE SEQUENCE</scope>
    <source>
        <strain evidence="1">NBU2967</strain>
    </source>
</reference>
<keyword evidence="2" id="KW-1185">Reference proteome</keyword>
<gene>
    <name evidence="1" type="ORF">ACEZ3G_12250</name>
</gene>
<proteinExistence type="predicted"/>
<accession>A0ACC7LLU7</accession>
<evidence type="ECO:0000313" key="1">
    <source>
        <dbReference type="EMBL" id="MFH6604254.1"/>
    </source>
</evidence>
<name>A0ACC7LLU7_9FLAO</name>